<reference evidence="1 2" key="1">
    <citation type="submission" date="2020-12" db="EMBL/GenBank/DDBJ databases">
        <title>Microbacterium sp. HY060.</title>
        <authorList>
            <person name="Zhou J."/>
        </authorList>
    </citation>
    <scope>NUCLEOTIDE SEQUENCE [LARGE SCALE GENOMIC DNA]</scope>
    <source>
        <strain evidence="1 2">HY60</strain>
    </source>
</reference>
<sequence>MSQVVRSATTSWTGTLAEGEGYLSAGSGAITSLPLTFPRRMGEPEGFTSPEELLASTHASCFAMSLASALAGADASYVELVVTVEVSLDRVDGALAVTHSDVQVAVDSQTINQSKLDELLESADKRCPMSQLIRQGAGVTISGVVEG</sequence>
<protein>
    <submittedName>
        <fullName evidence="1">OsmC family peroxiredoxin</fullName>
    </submittedName>
</protein>
<accession>A0ABX6YHI7</accession>
<evidence type="ECO:0000313" key="1">
    <source>
        <dbReference type="EMBL" id="QPZ38274.1"/>
    </source>
</evidence>
<dbReference type="RefSeq" id="WP_166986954.1">
    <property type="nucleotide sequence ID" value="NZ_CP061169.1"/>
</dbReference>
<dbReference type="PANTHER" id="PTHR42830">
    <property type="entry name" value="OSMOTICALLY INDUCIBLE FAMILY PROTEIN"/>
    <property type="match status" value="1"/>
</dbReference>
<dbReference type="Pfam" id="PF02566">
    <property type="entry name" value="OsmC"/>
    <property type="match status" value="1"/>
</dbReference>
<dbReference type="InterPro" id="IPR003718">
    <property type="entry name" value="OsmC/Ohr_fam"/>
</dbReference>
<evidence type="ECO:0000313" key="2">
    <source>
        <dbReference type="Proteomes" id="UP000662814"/>
    </source>
</evidence>
<organism evidence="1 2">
    <name type="scientific">Paramicrobacterium chengjingii</name>
    <dbReference type="NCBI Taxonomy" id="2769067"/>
    <lineage>
        <taxon>Bacteria</taxon>
        <taxon>Bacillati</taxon>
        <taxon>Actinomycetota</taxon>
        <taxon>Actinomycetes</taxon>
        <taxon>Micrococcales</taxon>
        <taxon>Microbacteriaceae</taxon>
        <taxon>Paramicrobacterium</taxon>
    </lineage>
</organism>
<dbReference type="InterPro" id="IPR052707">
    <property type="entry name" value="OsmC_Ohr_Peroxiredoxin"/>
</dbReference>
<dbReference type="Gene3D" id="3.30.300.20">
    <property type="match status" value="1"/>
</dbReference>
<dbReference type="EMBL" id="CP061169">
    <property type="protein sequence ID" value="QPZ38274.1"/>
    <property type="molecule type" value="Genomic_DNA"/>
</dbReference>
<keyword evidence="2" id="KW-1185">Reference proteome</keyword>
<proteinExistence type="predicted"/>
<dbReference type="Proteomes" id="UP000662814">
    <property type="component" value="Chromosome"/>
</dbReference>
<dbReference type="InterPro" id="IPR036102">
    <property type="entry name" value="OsmC/Ohrsf"/>
</dbReference>
<dbReference type="InterPro" id="IPR019904">
    <property type="entry name" value="Peroxiredoxin_OsmC"/>
</dbReference>
<dbReference type="SUPFAM" id="SSF82784">
    <property type="entry name" value="OsmC-like"/>
    <property type="match status" value="1"/>
</dbReference>
<dbReference type="InterPro" id="IPR015946">
    <property type="entry name" value="KH_dom-like_a/b"/>
</dbReference>
<gene>
    <name evidence="1" type="ORF">HCR76_16030</name>
</gene>
<name>A0ABX6YHI7_9MICO</name>
<dbReference type="PANTHER" id="PTHR42830:SF1">
    <property type="entry name" value="OSMOTICALLY INDUCIBLE FAMILY PROTEIN"/>
    <property type="match status" value="1"/>
</dbReference>
<dbReference type="NCBIfam" id="TIGR03562">
    <property type="entry name" value="osmo_induc_OsmC"/>
    <property type="match status" value="1"/>
</dbReference>